<comment type="caution">
    <text evidence="2">The sequence shown here is derived from an EMBL/GenBank/DDBJ whole genome shotgun (WGS) entry which is preliminary data.</text>
</comment>
<protein>
    <recommendedName>
        <fullName evidence="4">Serpentine Receptor, class H</fullName>
    </recommendedName>
</protein>
<feature type="transmembrane region" description="Helical" evidence="1">
    <location>
        <begin position="244"/>
        <end position="266"/>
    </location>
</feature>
<keyword evidence="1" id="KW-0472">Membrane</keyword>
<dbReference type="PANTHER" id="PTHR22941">
    <property type="entry name" value="SERPENTINE RECEPTOR"/>
    <property type="match status" value="1"/>
</dbReference>
<evidence type="ECO:0000313" key="3">
    <source>
        <dbReference type="Proteomes" id="UP001152747"/>
    </source>
</evidence>
<keyword evidence="1" id="KW-1133">Transmembrane helix</keyword>
<dbReference type="PANTHER" id="PTHR22941:SF307">
    <property type="entry name" value="SERPENTINE RECEPTOR, CLASS H"/>
    <property type="match status" value="1"/>
</dbReference>
<dbReference type="InterPro" id="IPR053220">
    <property type="entry name" value="Nematode_rcpt-like_serp_H"/>
</dbReference>
<evidence type="ECO:0000313" key="2">
    <source>
        <dbReference type="EMBL" id="CAI5455882.1"/>
    </source>
</evidence>
<dbReference type="Proteomes" id="UP001152747">
    <property type="component" value="Unassembled WGS sequence"/>
</dbReference>
<feature type="transmembrane region" description="Helical" evidence="1">
    <location>
        <begin position="278"/>
        <end position="301"/>
    </location>
</feature>
<dbReference type="OrthoDB" id="5818581at2759"/>
<feature type="transmembrane region" description="Helical" evidence="1">
    <location>
        <begin position="72"/>
        <end position="91"/>
    </location>
</feature>
<dbReference type="Pfam" id="PF10318">
    <property type="entry name" value="7TM_GPCR_Srh"/>
    <property type="match status" value="1"/>
</dbReference>
<organism evidence="2 3">
    <name type="scientific">Caenorhabditis angaria</name>
    <dbReference type="NCBI Taxonomy" id="860376"/>
    <lineage>
        <taxon>Eukaryota</taxon>
        <taxon>Metazoa</taxon>
        <taxon>Ecdysozoa</taxon>
        <taxon>Nematoda</taxon>
        <taxon>Chromadorea</taxon>
        <taxon>Rhabditida</taxon>
        <taxon>Rhabditina</taxon>
        <taxon>Rhabditomorpha</taxon>
        <taxon>Rhabditoidea</taxon>
        <taxon>Rhabditidae</taxon>
        <taxon>Peloderinae</taxon>
        <taxon>Caenorhabditis</taxon>
    </lineage>
</organism>
<gene>
    <name evidence="2" type="ORF">CAMP_LOCUS18519</name>
</gene>
<name>A0A9P1J418_9PELO</name>
<accession>A0A9P1J418</accession>
<feature type="transmembrane region" description="Helical" evidence="1">
    <location>
        <begin position="97"/>
        <end position="117"/>
    </location>
</feature>
<dbReference type="InterPro" id="IPR019422">
    <property type="entry name" value="7TM_GPCR_serpentine_rcpt_Srh"/>
</dbReference>
<feature type="transmembrane region" description="Helical" evidence="1">
    <location>
        <begin position="197"/>
        <end position="224"/>
    </location>
</feature>
<keyword evidence="3" id="KW-1185">Reference proteome</keyword>
<sequence length="338" mass="38801">MSCTISGYLATPEFLQTAARIIGCIMIPMNLFGIFCILYKTSRKRQELKLCMLNLHLWTFWFDLEYTFLSNLYFFLPATAVAGLGIFSTVFHIPTKFLYYLDSFSSGGIAIAVVMLFENRHFNIIPFTSKLRIKNFKYRIVLAIFNFIIGSIYVVPALFFNFNQTDIKNKLLKIYPCPDPIFFTDQTFALPEEANNYLGAFSSIAGLIIIMQLVFFISHICYWLYKVRETSAMSENAKRMQRKFFIATCIQIIIPILALVIPTWYMGYVISSGYINQAVLNIFTLVVPLHGTAATIVSVIANKSYRDFTISLFMCRKKKVSSQMHVTNVSTVIKRSNY</sequence>
<feature type="transmembrane region" description="Helical" evidence="1">
    <location>
        <begin position="138"/>
        <end position="162"/>
    </location>
</feature>
<dbReference type="Gene3D" id="1.20.1070.10">
    <property type="entry name" value="Rhodopsin 7-helix transmembrane proteins"/>
    <property type="match status" value="1"/>
</dbReference>
<dbReference type="EMBL" id="CANHGI010000006">
    <property type="protein sequence ID" value="CAI5455882.1"/>
    <property type="molecule type" value="Genomic_DNA"/>
</dbReference>
<evidence type="ECO:0008006" key="4">
    <source>
        <dbReference type="Google" id="ProtNLM"/>
    </source>
</evidence>
<feature type="transmembrane region" description="Helical" evidence="1">
    <location>
        <begin position="18"/>
        <end position="39"/>
    </location>
</feature>
<dbReference type="SUPFAM" id="SSF81321">
    <property type="entry name" value="Family A G protein-coupled receptor-like"/>
    <property type="match status" value="1"/>
</dbReference>
<proteinExistence type="predicted"/>
<keyword evidence="1" id="KW-0812">Transmembrane</keyword>
<dbReference type="AlphaFoldDB" id="A0A9P1J418"/>
<evidence type="ECO:0000256" key="1">
    <source>
        <dbReference type="SAM" id="Phobius"/>
    </source>
</evidence>
<reference evidence="2" key="1">
    <citation type="submission" date="2022-11" db="EMBL/GenBank/DDBJ databases">
        <authorList>
            <person name="Kikuchi T."/>
        </authorList>
    </citation>
    <scope>NUCLEOTIDE SEQUENCE</scope>
    <source>
        <strain evidence="2">PS1010</strain>
    </source>
</reference>